<organism evidence="2 3">
    <name type="scientific">Treponema primitia (strain ATCC BAA-887 / DSM 12427 / ZAS-2)</name>
    <dbReference type="NCBI Taxonomy" id="545694"/>
    <lineage>
        <taxon>Bacteria</taxon>
        <taxon>Pseudomonadati</taxon>
        <taxon>Spirochaetota</taxon>
        <taxon>Spirochaetia</taxon>
        <taxon>Spirochaetales</taxon>
        <taxon>Treponemataceae</taxon>
        <taxon>Treponema</taxon>
    </lineage>
</organism>
<dbReference type="eggNOG" id="COG1235">
    <property type="taxonomic scope" value="Bacteria"/>
</dbReference>
<dbReference type="Gene3D" id="3.60.15.10">
    <property type="entry name" value="Ribonuclease Z/Hydroxyacylglutathione hydrolase-like"/>
    <property type="match status" value="1"/>
</dbReference>
<name>F5YH99_TREPZ</name>
<protein>
    <submittedName>
        <fullName evidence="2">Beta-lactamase domain protein</fullName>
    </submittedName>
</protein>
<keyword evidence="3" id="KW-1185">Reference proteome</keyword>
<dbReference type="AlphaFoldDB" id="F5YH99"/>
<evidence type="ECO:0000313" key="3">
    <source>
        <dbReference type="Proteomes" id="UP000009223"/>
    </source>
</evidence>
<accession>F5YH99</accession>
<dbReference type="HOGENOM" id="CLU_031317_1_0_12"/>
<evidence type="ECO:0000259" key="1">
    <source>
        <dbReference type="Pfam" id="PF00753"/>
    </source>
</evidence>
<dbReference type="InterPro" id="IPR001279">
    <property type="entry name" value="Metallo-B-lactamas"/>
</dbReference>
<reference evidence="3" key="1">
    <citation type="submission" date="2009-12" db="EMBL/GenBank/DDBJ databases">
        <title>Complete sequence of Treponema primitia strain ZAS-2.</title>
        <authorList>
            <person name="Tetu S.G."/>
            <person name="Matson E."/>
            <person name="Ren Q."/>
            <person name="Seshadri R."/>
            <person name="Elbourne L."/>
            <person name="Hassan K.A."/>
            <person name="Durkin A."/>
            <person name="Radune D."/>
            <person name="Mohamoud Y."/>
            <person name="Shay R."/>
            <person name="Jin S."/>
            <person name="Zhang X."/>
            <person name="Lucey K."/>
            <person name="Ballor N.R."/>
            <person name="Ottesen E."/>
            <person name="Rosenthal R."/>
            <person name="Allen A."/>
            <person name="Leadbetter J.R."/>
            <person name="Paulsen I.T."/>
        </authorList>
    </citation>
    <scope>NUCLEOTIDE SEQUENCE [LARGE SCALE GENOMIC DNA]</scope>
    <source>
        <strain evidence="3">ATCC BAA-887 / DSM 12427 / ZAS-2</strain>
    </source>
</reference>
<dbReference type="EMBL" id="CP001843">
    <property type="protein sequence ID" value="AEF86300.1"/>
    <property type="molecule type" value="Genomic_DNA"/>
</dbReference>
<dbReference type="InterPro" id="IPR036866">
    <property type="entry name" value="RibonucZ/Hydroxyglut_hydro"/>
</dbReference>
<dbReference type="PANTHER" id="PTHR46018:SF2">
    <property type="entry name" value="ZINC PHOSPHODIESTERASE ELAC PROTEIN 1"/>
    <property type="match status" value="1"/>
</dbReference>
<reference evidence="2 3" key="2">
    <citation type="journal article" date="2011" name="ISME J.">
        <title>RNA-seq reveals cooperative metabolic interactions between two termite-gut spirochete species in co-culture.</title>
        <authorList>
            <person name="Rosenthal A.Z."/>
            <person name="Matson E.G."/>
            <person name="Eldar A."/>
            <person name="Leadbetter J.R."/>
        </authorList>
    </citation>
    <scope>NUCLEOTIDE SEQUENCE [LARGE SCALE GENOMIC DNA]</scope>
    <source>
        <strain evidence="3">ATCC BAA-887 / DSM 12427 / ZAS-2</strain>
    </source>
</reference>
<feature type="domain" description="Metallo-beta-lactamase" evidence="1">
    <location>
        <begin position="2"/>
        <end position="122"/>
    </location>
</feature>
<sequence>MIVDLGSGVRLLGDWLMDNYQSQGPIDADIFITHTHWDHIMGFPMFSPLFHPATKLRIRGPVSYGNETLESVLGAQLSYPYWPIRLKDLAVHIEYDQIKETTLDMGGGLGVTTKYLNHPVLCLGYRVEYQGKSIVTAYDTEPFHNLFPTDTGDPGFNEDAAREGELAALEENEKLVQFYRNADVLIHDCQYTAAEYEADKRGWGHCTYEYAIATALKAKVKKLILFHHDPRRTDQQLTALEAKYRAQLGAGTGLELIMAREGLTIQA</sequence>
<dbReference type="KEGG" id="tpi:TREPR_1105"/>
<dbReference type="CDD" id="cd07715">
    <property type="entry name" value="TaR3-like_MBL-fold"/>
    <property type="match status" value="1"/>
</dbReference>
<proteinExistence type="predicted"/>
<dbReference type="SUPFAM" id="SSF56281">
    <property type="entry name" value="Metallo-hydrolase/oxidoreductase"/>
    <property type="match status" value="1"/>
</dbReference>
<gene>
    <name evidence="2" type="ordered locus">TREPR_1105</name>
</gene>
<dbReference type="GO" id="GO:0042781">
    <property type="term" value="F:3'-tRNA processing endoribonuclease activity"/>
    <property type="evidence" value="ECO:0007669"/>
    <property type="project" value="TreeGrafter"/>
</dbReference>
<dbReference type="Proteomes" id="UP000009223">
    <property type="component" value="Chromosome"/>
</dbReference>
<dbReference type="STRING" id="545694.TREPR_1105"/>
<evidence type="ECO:0000313" key="2">
    <source>
        <dbReference type="EMBL" id="AEF86300.1"/>
    </source>
</evidence>
<dbReference type="PANTHER" id="PTHR46018">
    <property type="entry name" value="ZINC PHOSPHODIESTERASE ELAC PROTEIN 1"/>
    <property type="match status" value="1"/>
</dbReference>
<dbReference type="Pfam" id="PF00753">
    <property type="entry name" value="Lactamase_B"/>
    <property type="match status" value="1"/>
</dbReference>